<dbReference type="SUPFAM" id="SSF55486">
    <property type="entry name" value="Metalloproteases ('zincins'), catalytic domain"/>
    <property type="match status" value="1"/>
</dbReference>
<organism evidence="6 7">
    <name type="scientific">Moorena producens PAL-8-15-08-1</name>
    <dbReference type="NCBI Taxonomy" id="1458985"/>
    <lineage>
        <taxon>Bacteria</taxon>
        <taxon>Bacillati</taxon>
        <taxon>Cyanobacteriota</taxon>
        <taxon>Cyanophyceae</taxon>
        <taxon>Coleofasciculales</taxon>
        <taxon>Coleofasciculaceae</taxon>
        <taxon>Moorena</taxon>
    </lineage>
</organism>
<dbReference type="Proteomes" id="UP000177870">
    <property type="component" value="Chromosome"/>
</dbReference>
<dbReference type="SMART" id="SM00112">
    <property type="entry name" value="CA"/>
    <property type="match status" value="9"/>
</dbReference>
<feature type="region of interest" description="Disordered" evidence="4">
    <location>
        <begin position="1326"/>
        <end position="1351"/>
    </location>
</feature>
<evidence type="ECO:0000256" key="4">
    <source>
        <dbReference type="SAM" id="MobiDB-lite"/>
    </source>
</evidence>
<dbReference type="SMART" id="SM00710">
    <property type="entry name" value="PbH1"/>
    <property type="match status" value="7"/>
</dbReference>
<evidence type="ECO:0000313" key="7">
    <source>
        <dbReference type="Proteomes" id="UP000177870"/>
    </source>
</evidence>
<proteinExistence type="inferred from homology"/>
<dbReference type="InterPro" id="IPR006626">
    <property type="entry name" value="PbH1"/>
</dbReference>
<dbReference type="Pfam" id="PF00353">
    <property type="entry name" value="HemolysinCabind"/>
    <property type="match status" value="6"/>
</dbReference>
<dbReference type="Pfam" id="PF00028">
    <property type="entry name" value="Cadherin"/>
    <property type="match status" value="1"/>
</dbReference>
<feature type="domain" description="Cadherin" evidence="5">
    <location>
        <begin position="743"/>
        <end position="834"/>
    </location>
</feature>
<dbReference type="InterPro" id="IPR006026">
    <property type="entry name" value="Peptidase_Metallo"/>
</dbReference>
<dbReference type="InterPro" id="IPR011049">
    <property type="entry name" value="Serralysin-like_metalloprot_C"/>
</dbReference>
<keyword evidence="3" id="KW-1133">Transmembrane helix</keyword>
<dbReference type="CDD" id="cd11304">
    <property type="entry name" value="Cadherin_repeat"/>
    <property type="match status" value="8"/>
</dbReference>
<feature type="domain" description="Cadherin" evidence="5">
    <location>
        <begin position="841"/>
        <end position="932"/>
    </location>
</feature>
<accession>A0A1D8TXK4</accession>
<evidence type="ECO:0000256" key="1">
    <source>
        <dbReference type="ARBA" id="ARBA00009490"/>
    </source>
</evidence>
<dbReference type="Gene3D" id="3.40.390.10">
    <property type="entry name" value="Collagenase (Catalytic Domain)"/>
    <property type="match status" value="1"/>
</dbReference>
<dbReference type="STRING" id="1458985.BJP34_25630"/>
<keyword evidence="3" id="KW-0472">Membrane</keyword>
<protein>
    <recommendedName>
        <fullName evidence="5">Cadherin domain-containing protein</fullName>
    </recommendedName>
</protein>
<feature type="domain" description="Cadherin" evidence="5">
    <location>
        <begin position="939"/>
        <end position="1030"/>
    </location>
</feature>
<dbReference type="InterPro" id="IPR024079">
    <property type="entry name" value="MetalloPept_cat_dom_sf"/>
</dbReference>
<keyword evidence="2" id="KW-0812">Transmembrane</keyword>
<reference evidence="7" key="1">
    <citation type="submission" date="2016-10" db="EMBL/GenBank/DDBJ databases">
        <title>Comparative genomics uncovers the prolific and rare metabolic potential of the cyanobacterial genus Moorea.</title>
        <authorList>
            <person name="Leao T."/>
            <person name="Castelao G."/>
            <person name="Korobeynikov A."/>
            <person name="Monroe E.A."/>
            <person name="Podell S."/>
            <person name="Glukhov E."/>
            <person name="Allen E."/>
            <person name="Gerwick W.H."/>
            <person name="Gerwick L."/>
        </authorList>
    </citation>
    <scope>NUCLEOTIDE SEQUENCE [LARGE SCALE GENOMIC DNA]</scope>
    <source>
        <strain evidence="7">PAL-8-15-08-1</strain>
    </source>
</reference>
<dbReference type="PANTHER" id="PTHR24026">
    <property type="entry name" value="FAT ATYPICAL CADHERIN-RELATED"/>
    <property type="match status" value="1"/>
</dbReference>
<feature type="region of interest" description="Disordered" evidence="4">
    <location>
        <begin position="1478"/>
        <end position="1565"/>
    </location>
</feature>
<dbReference type="CDD" id="cd04277">
    <property type="entry name" value="ZnMc_serralysin_like"/>
    <property type="match status" value="1"/>
</dbReference>
<dbReference type="OrthoDB" id="468578at2"/>
<feature type="domain" description="Cadherin" evidence="5">
    <location>
        <begin position="1233"/>
        <end position="1324"/>
    </location>
</feature>
<dbReference type="Gene3D" id="2.60.40.60">
    <property type="entry name" value="Cadherins"/>
    <property type="match status" value="8"/>
</dbReference>
<dbReference type="GO" id="GO:0005509">
    <property type="term" value="F:calcium ion binding"/>
    <property type="evidence" value="ECO:0007669"/>
    <property type="project" value="InterPro"/>
</dbReference>
<sequence length="1713" mass="185729">MSDTFFSTDSLLDDHQWNTNTITYSFYKSGSYYGSQTGVSEISEGTKDNIRSIFETLERYLDVDFREVADTKTDYGLLRYMVSDGPSYAYAYLPWGFNSNFSNSWDVAGDVHINEAYDTTGNNGFADDPGNHGYMTLIHETLHALGFKHPNKYEEHDHGPFLPFNEDNTTNTVMSYNFAGKPAITPMTYDIKALQSIYGAREYNHGDTTYSFESVYGYTDVHEDYGATKEIKQTLWDSGGVNTLDFSNLTFLDTGYHFDMNQGGIITTQKAYNGISYQARTDESGRKYVTSKFGTAIAFDTVIHNLINSNSDDYIIANSAANIFSGYEFGISTGDDIIEGWNYLDTLDLSNYAFDSVKHNKSGDDLILGLPSDNSITVKDYYSSITVKDYYKVSESNRLNIIFEEESPPPVWEKIIVRDTINISKVQDIQKEPKPTNTAPTDISISSNSVKEFSNNGTTIATLTTNDVDAGDSHTYKLLHDAKGRFKIDGNQLKVKNGNLLDFDDNSSHDIKIRTTDSGGESYDKTFTIDVLNQNIAPTDITISSNSVKEFSNNGTTIARLSTNDVDAGDTHKYKLLHDAKGRFKIDGNQLKVKNGNLLDFDDNSSHDIKIRTTDSGGESYDKTFTIDVLNQNIAPTDITISGNSVKEFSNNGTTIAKLSTNDVDAGDTHTYKLLDDAKGRFKIDGNQLKVKNGSLIDFDDNSSHDIKIRTTDSGGESYDKTFTIDVLNQNLAPTDITISGNSVKEFSNNGTTIAKLTTKDVDSGDTHTYKLLDDAKGRFKIDGNQLKVKDGSLIDFDNNSSHDIKIRTTDQSGESYDKTFSIQVQNQNIAPTDISLDRNSVNELSEKGTTIGTLSTNDVDREDNHTYELLDDAKGRFEIVGNKLQVKNGSLLDFDNNSSHDIKIRTTDSGGKSYDKTFSIQVQNQNNAPTDINLSSNSVKEFSNNGTTIATLSTKDVDSGDNHKYKLLHDAKGRFKIDGNQLKVKNGHLLDFDENSSHDIKIRTTDSGGKSHDKTFTIDVLNQNNAPTDITISGNSVKEFSNHGTTIATLSTKDVDAGDHHSYKLLDDAKGRFKIDGNQLKVKNGSLLDFDVNNTHQIKIRTTDSGGESYDKTFSIEVENQNNAPTDINLSGNSVKEFSNNGTTIATLSTKDVDAGDHHSYQLLDDAKGRFKIDGNQLKVKNGSLLDFDVNNTHQIKIRTTDSGGESYDKTFSIEVENQNNAPTDINLSSKSVKEFSKNGTTIATLTTQDVDWGDSHSYQLLNDAQGRFKIDGNQLQVKNGSLLDFDINNTHQIKIRTTDSGGESYDKTFSINVQNQNIAPTDISITEQGGESNDTLIGGSGDDTLSGGDGDDSVVGGFGNDKIWGNRENDTLIGGWGDDTLSGGDGDDSVVGGSGNDKIWGNRNNDTLIGGSGDDTLSGGSGDDSVVGGAGNDYLRGTWGNDNLDGGDHDDTLKGGQGNDFLEGGSGNDWIMGDVGNDNLKGSSGEDTLSGGSGYDTIEGGDDDDYLRGNAGDDFLKGGDGDDYLRGDQGNDSLEGGAGNDSLIAASGDDHLDGGDGNDTLKGSSGNNYLIGGLGDDSLDGGGDHDLLEGGSGKDTLIGGSGNDTLNGVGNDSRGNGEIDVLVGGGGSDTFILGDDHGAFYQGGGHNDYAKIDDFDSQDMIQLYGVADQYDVLEADNGLPGSTALYFEGDLMAVFKDASVSDVSSRMEFLS</sequence>
<dbReference type="PRINTS" id="PR00313">
    <property type="entry name" value="CABNDNGRPT"/>
</dbReference>
<evidence type="ECO:0000256" key="3">
    <source>
        <dbReference type="ARBA" id="ARBA00022989"/>
    </source>
</evidence>
<dbReference type="SMART" id="SM00235">
    <property type="entry name" value="ZnMc"/>
    <property type="match status" value="1"/>
</dbReference>
<dbReference type="InterPro" id="IPR001343">
    <property type="entry name" value="Hemolysn_Ca-bd"/>
</dbReference>
<dbReference type="GO" id="GO:0007156">
    <property type="term" value="P:homophilic cell adhesion via plasma membrane adhesion molecules"/>
    <property type="evidence" value="ECO:0007669"/>
    <property type="project" value="InterPro"/>
</dbReference>
<dbReference type="RefSeq" id="WP_070394777.1">
    <property type="nucleotide sequence ID" value="NZ_CP017599.1"/>
</dbReference>
<dbReference type="Gene3D" id="2.150.10.10">
    <property type="entry name" value="Serralysin-like metalloprotease, C-terminal"/>
    <property type="match status" value="4"/>
</dbReference>
<dbReference type="PROSITE" id="PS50268">
    <property type="entry name" value="CADHERIN_2"/>
    <property type="match status" value="9"/>
</dbReference>
<dbReference type="GO" id="GO:0008270">
    <property type="term" value="F:zinc ion binding"/>
    <property type="evidence" value="ECO:0007669"/>
    <property type="project" value="InterPro"/>
</dbReference>
<dbReference type="PANTHER" id="PTHR24026:SF126">
    <property type="entry name" value="PROTOCADHERIN FAT 4"/>
    <property type="match status" value="1"/>
</dbReference>
<name>A0A1D8TXK4_9CYAN</name>
<feature type="compositionally biased region" description="Polar residues" evidence="4">
    <location>
        <begin position="1605"/>
        <end position="1615"/>
    </location>
</feature>
<feature type="domain" description="Cadherin" evidence="5">
    <location>
        <begin position="540"/>
        <end position="638"/>
    </location>
</feature>
<dbReference type="PROSITE" id="PS00330">
    <property type="entry name" value="HEMOLYSIN_CALCIUM"/>
    <property type="match status" value="4"/>
</dbReference>
<dbReference type="GO" id="GO:0008237">
    <property type="term" value="F:metallopeptidase activity"/>
    <property type="evidence" value="ECO:0007669"/>
    <property type="project" value="InterPro"/>
</dbReference>
<evidence type="ECO:0000313" key="6">
    <source>
        <dbReference type="EMBL" id="AOX02368.1"/>
    </source>
</evidence>
<dbReference type="GO" id="GO:0005886">
    <property type="term" value="C:plasma membrane"/>
    <property type="evidence" value="ECO:0007669"/>
    <property type="project" value="UniProtKB-SubCell"/>
</dbReference>
<dbReference type="InterPro" id="IPR002126">
    <property type="entry name" value="Cadherin-like_dom"/>
</dbReference>
<dbReference type="InterPro" id="IPR034033">
    <property type="entry name" value="Serralysin-like"/>
</dbReference>
<dbReference type="KEGG" id="mpro:BJP34_25630"/>
<feature type="compositionally biased region" description="Basic and acidic residues" evidence="4">
    <location>
        <begin position="1516"/>
        <end position="1528"/>
    </location>
</feature>
<feature type="compositionally biased region" description="Polar residues" evidence="4">
    <location>
        <begin position="1326"/>
        <end position="1337"/>
    </location>
</feature>
<feature type="domain" description="Cadherin" evidence="5">
    <location>
        <begin position="442"/>
        <end position="540"/>
    </location>
</feature>
<comment type="similarity">
    <text evidence="1">Belongs to the peptidase M10B family.</text>
</comment>
<dbReference type="GO" id="GO:0006508">
    <property type="term" value="P:proteolysis"/>
    <property type="evidence" value="ECO:0007669"/>
    <property type="project" value="InterPro"/>
</dbReference>
<dbReference type="EMBL" id="CP017599">
    <property type="protein sequence ID" value="AOX02368.1"/>
    <property type="molecule type" value="Genomic_DNA"/>
</dbReference>
<evidence type="ECO:0000256" key="2">
    <source>
        <dbReference type="ARBA" id="ARBA00022692"/>
    </source>
</evidence>
<dbReference type="SUPFAM" id="SSF51120">
    <property type="entry name" value="beta-Roll"/>
    <property type="match status" value="2"/>
</dbReference>
<feature type="region of interest" description="Disordered" evidence="4">
    <location>
        <begin position="1584"/>
        <end position="1615"/>
    </location>
</feature>
<feature type="domain" description="Cadherin" evidence="5">
    <location>
        <begin position="645"/>
        <end position="736"/>
    </location>
</feature>
<dbReference type="InterPro" id="IPR015919">
    <property type="entry name" value="Cadherin-like_sf"/>
</dbReference>
<gene>
    <name evidence="6" type="ORF">BJP34_25630</name>
</gene>
<feature type="domain" description="Cadherin" evidence="5">
    <location>
        <begin position="1135"/>
        <end position="1226"/>
    </location>
</feature>
<feature type="domain" description="Cadherin" evidence="5">
    <location>
        <begin position="1037"/>
        <end position="1128"/>
    </location>
</feature>
<dbReference type="InterPro" id="IPR018511">
    <property type="entry name" value="Hemolysin-typ_Ca-bd_CS"/>
</dbReference>
<evidence type="ECO:0000259" key="5">
    <source>
        <dbReference type="PROSITE" id="PS50268"/>
    </source>
</evidence>
<dbReference type="SUPFAM" id="SSF49313">
    <property type="entry name" value="Cadherin-like"/>
    <property type="match status" value="9"/>
</dbReference>